<keyword evidence="4" id="KW-1185">Reference proteome</keyword>
<feature type="compositionally biased region" description="Polar residues" evidence="1">
    <location>
        <begin position="736"/>
        <end position="752"/>
    </location>
</feature>
<dbReference type="PANTHER" id="PTHR33683:SF46">
    <property type="entry name" value="SUSHI DOMAIN-CONTAINING PROTEIN"/>
    <property type="match status" value="1"/>
</dbReference>
<accession>A0AAD3CH25</accession>
<feature type="compositionally biased region" description="Low complexity" evidence="1">
    <location>
        <begin position="825"/>
        <end position="841"/>
    </location>
</feature>
<reference evidence="3 4" key="1">
    <citation type="journal article" date="2021" name="Sci. Rep.">
        <title>The genome of the diatom Chaetoceros tenuissimus carries an ancient integrated fragment of an extant virus.</title>
        <authorList>
            <person name="Hongo Y."/>
            <person name="Kimura K."/>
            <person name="Takaki Y."/>
            <person name="Yoshida Y."/>
            <person name="Baba S."/>
            <person name="Kobayashi G."/>
            <person name="Nagasaki K."/>
            <person name="Hano T."/>
            <person name="Tomaru Y."/>
        </authorList>
    </citation>
    <scope>NUCLEOTIDE SEQUENCE [LARGE SCALE GENOMIC DNA]</scope>
    <source>
        <strain evidence="3 4">NIES-3715</strain>
    </source>
</reference>
<dbReference type="InterPro" id="IPR024079">
    <property type="entry name" value="MetalloPept_cat_dom_sf"/>
</dbReference>
<dbReference type="GO" id="GO:0008237">
    <property type="term" value="F:metallopeptidase activity"/>
    <property type="evidence" value="ECO:0007669"/>
    <property type="project" value="InterPro"/>
</dbReference>
<sequence>MMMSLYPSSITKGMSILSRSLFLSCALILWKSPVAYASDVVTYCASDKPLSLPCELEAYYQDGSETLVYQCFSDSRIYPIENNSTDFAEMLESGKIGIGTKLEILGAYISEKNKFAIPEDAEVGIRTSATSDSRRKLSSTVNAKGTFEFLVLYVTSTAGERPTKNMSGGRNSIQDDVFGTNGDPKNMANIFEQCSNGALDYEPFYNNNQVSQSNRGVYNVQISTTVNDAQTSDIVNAALAQAESDFNVSNMKSVSDYVMVCLPYGSISGSGKGWLAYAYLRSWLSVYNNKWCSSLSTLAHETGHNINLGHSGDFNSGGSIIQYGDQEGYMGYGYNEDDTPLMCFNSAKTYQLGWFPNHYLDLTISQNYVYDGDLCAYTEYGTLFTASPTKMMVVKLDGGSGDDYYVGFNKATGLRAGTKDSRNMVTIHSVPDLVDTYFGPKSTRRAALSAGQSAVVTVNGIEVTVLVESIGECATVKITGKDTEAPSVSLTPSISSSPSTVPSLSISPSVSLVPSASNLSLSTPYLFGDFYAASKSGVMFDVETKSGEEITITGFDLAPFFIGTGLGDISTNLEIWATNDFVSHDGVKYDASSWTQFFAGSIDPGAANQLLVNVALTTPIGVAGVRGIFITNTDSNNYIKSAYRDDTEYDDSLVTIKPGKFSKLAYFDGTTSSTRDFCRDIEFGFVGIMYYQDTGGMPSQLPSLGPSESPSESHQPSLSLAPSGSPSKSVAPSLAPSDQPSSNPTLSMRPSTVPSDKPSSNPSVSVSPSQIPTKSPTFEPTKNPTKSPTRSPSDRPSAKPTPYYFPSAKPSTHYPSARPTLSFKPTATSSPSAAATLSPRPSDAPTVNRFQVITTKCYCRYPFKGIDPNVLAARLEAMRAIWLAAVTATIPNKDEWGVTRIIVGDYDARRRLQITARILDESGTVEVEVELTNIVTCASTDGCTDDEQNAALASGNQVLADVSASAASGELMTNIINESQGTDLVDTFTASSVDDVITTAPEIEIIDPTPFPTPTPPTSSPTASKCNDSSLKFEVLNNGKILSKSCDWVARKSTTLRCDLPGVSSHCPKTCGTCNTCIDGTNMFVFNDNDKMCSTWIANANAKNKMKRCSKIGIADTCRVSCNNCCSSSGEDQSWSTFTMDSIPEKKQSCSWLNQKELRKYRYCQYADVRTRCPSACNSCSKPVEDDSFTFSLRSGNEVTCSWLDKANSRERRSRYCLPGGQYYSPDIRSKCADSCGLTTISCIMDKSNFTFKLGTTGESVSCSWLTKNSAKTEIRRKNYCVFGGEYFDEQIRSNCYSSCGLCQ</sequence>
<gene>
    <name evidence="3" type="ORF">CTEN210_02446</name>
</gene>
<evidence type="ECO:0008006" key="5">
    <source>
        <dbReference type="Google" id="ProtNLM"/>
    </source>
</evidence>
<feature type="compositionally biased region" description="Polar residues" evidence="1">
    <location>
        <begin position="770"/>
        <end position="791"/>
    </location>
</feature>
<dbReference type="PANTHER" id="PTHR33683">
    <property type="entry name" value="1, PUTATIVE-RELATED"/>
    <property type="match status" value="1"/>
</dbReference>
<comment type="caution">
    <text evidence="3">The sequence shown here is derived from an EMBL/GenBank/DDBJ whole genome shotgun (WGS) entry which is preliminary data.</text>
</comment>
<dbReference type="SUPFAM" id="SSF55486">
    <property type="entry name" value="Metalloproteases ('zincins'), catalytic domain"/>
    <property type="match status" value="1"/>
</dbReference>
<name>A0AAD3CH25_9STRA</name>
<feature type="compositionally biased region" description="Low complexity" evidence="1">
    <location>
        <begin position="698"/>
        <end position="729"/>
    </location>
</feature>
<dbReference type="Gene3D" id="3.40.390.10">
    <property type="entry name" value="Collagenase (Catalytic Domain)"/>
    <property type="match status" value="1"/>
</dbReference>
<feature type="compositionally biased region" description="Low complexity" evidence="1">
    <location>
        <begin position="753"/>
        <end position="769"/>
    </location>
</feature>
<organism evidence="3 4">
    <name type="scientific">Chaetoceros tenuissimus</name>
    <dbReference type="NCBI Taxonomy" id="426638"/>
    <lineage>
        <taxon>Eukaryota</taxon>
        <taxon>Sar</taxon>
        <taxon>Stramenopiles</taxon>
        <taxon>Ochrophyta</taxon>
        <taxon>Bacillariophyta</taxon>
        <taxon>Coscinodiscophyceae</taxon>
        <taxon>Chaetocerotophycidae</taxon>
        <taxon>Chaetocerotales</taxon>
        <taxon>Chaetocerotaceae</taxon>
        <taxon>Chaetoceros</taxon>
    </lineage>
</organism>
<protein>
    <recommendedName>
        <fullName evidence="5">Peptidase M11 gametolysin domain-containing protein</fullName>
    </recommendedName>
</protein>
<feature type="signal peptide" evidence="2">
    <location>
        <begin position="1"/>
        <end position="37"/>
    </location>
</feature>
<evidence type="ECO:0000313" key="4">
    <source>
        <dbReference type="Proteomes" id="UP001054902"/>
    </source>
</evidence>
<evidence type="ECO:0000256" key="1">
    <source>
        <dbReference type="SAM" id="MobiDB-lite"/>
    </source>
</evidence>
<dbReference type="EMBL" id="BLLK01000022">
    <property type="protein sequence ID" value="GFH45972.1"/>
    <property type="molecule type" value="Genomic_DNA"/>
</dbReference>
<keyword evidence="2" id="KW-0732">Signal</keyword>
<dbReference type="Proteomes" id="UP001054902">
    <property type="component" value="Unassembled WGS sequence"/>
</dbReference>
<feature type="region of interest" description="Disordered" evidence="1">
    <location>
        <begin position="697"/>
        <end position="845"/>
    </location>
</feature>
<evidence type="ECO:0000256" key="2">
    <source>
        <dbReference type="SAM" id="SignalP"/>
    </source>
</evidence>
<proteinExistence type="predicted"/>
<feature type="chain" id="PRO_5042113478" description="Peptidase M11 gametolysin domain-containing protein" evidence="2">
    <location>
        <begin position="38"/>
        <end position="1304"/>
    </location>
</feature>
<evidence type="ECO:0000313" key="3">
    <source>
        <dbReference type="EMBL" id="GFH45972.1"/>
    </source>
</evidence>